<reference evidence="5 6" key="1">
    <citation type="submission" date="2019-08" db="EMBL/GenBank/DDBJ databases">
        <title>100 year-old enigma solved: identification of Planctomyces bekefii, the type genus and species of the phylum Planctomycetes.</title>
        <authorList>
            <person name="Svetlana D.N."/>
            <person name="Overmann J."/>
        </authorList>
    </citation>
    <scope>NUCLEOTIDE SEQUENCE [LARGE SCALE GENOMIC DNA]</scope>
    <source>
        <strain evidence="5">Phe10_nw2017</strain>
    </source>
</reference>
<protein>
    <recommendedName>
        <fullName evidence="7">DUF1553 domain-containing protein</fullName>
    </recommendedName>
</protein>
<dbReference type="EMBL" id="SRHE01000008">
    <property type="protein sequence ID" value="TWW12560.1"/>
    <property type="molecule type" value="Genomic_DNA"/>
</dbReference>
<dbReference type="Pfam" id="PF07587">
    <property type="entry name" value="PSD1"/>
    <property type="match status" value="1"/>
</dbReference>
<proteinExistence type="predicted"/>
<evidence type="ECO:0000256" key="2">
    <source>
        <dbReference type="SAM" id="Phobius"/>
    </source>
</evidence>
<comment type="caution">
    <text evidence="5">The sequence shown here is derived from an EMBL/GenBank/DDBJ whole genome shotgun (WGS) entry which is preliminary data.</text>
</comment>
<evidence type="ECO:0000259" key="4">
    <source>
        <dbReference type="Pfam" id="PF07587"/>
    </source>
</evidence>
<dbReference type="PANTHER" id="PTHR35889">
    <property type="entry name" value="CYCLOINULO-OLIGOSACCHARIDE FRUCTANOTRANSFERASE-RELATED"/>
    <property type="match status" value="1"/>
</dbReference>
<evidence type="ECO:0000259" key="3">
    <source>
        <dbReference type="Pfam" id="PF07583"/>
    </source>
</evidence>
<dbReference type="AlphaFoldDB" id="A0A5C6ME31"/>
<feature type="domain" description="DUF1549" evidence="3">
    <location>
        <begin position="217"/>
        <end position="401"/>
    </location>
</feature>
<evidence type="ECO:0000313" key="5">
    <source>
        <dbReference type="EMBL" id="TWW12560.1"/>
    </source>
</evidence>
<accession>A0A5C6ME31</accession>
<reference evidence="5 6" key="2">
    <citation type="submission" date="2019-08" db="EMBL/GenBank/DDBJ databases">
        <authorList>
            <person name="Henke P."/>
        </authorList>
    </citation>
    <scope>NUCLEOTIDE SEQUENCE [LARGE SCALE GENOMIC DNA]</scope>
    <source>
        <strain evidence="5">Phe10_nw2017</strain>
    </source>
</reference>
<dbReference type="Proteomes" id="UP000321083">
    <property type="component" value="Unassembled WGS sequence"/>
</dbReference>
<feature type="region of interest" description="Disordered" evidence="1">
    <location>
        <begin position="183"/>
        <end position="209"/>
    </location>
</feature>
<keyword evidence="2" id="KW-0472">Membrane</keyword>
<keyword evidence="2" id="KW-1133">Transmembrane helix</keyword>
<dbReference type="InterPro" id="IPR022655">
    <property type="entry name" value="DUF1553"/>
</dbReference>
<name>A0A5C6ME31_9PLAN</name>
<gene>
    <name evidence="5" type="ORF">E3A20_01080</name>
</gene>
<keyword evidence="2" id="KW-0812">Transmembrane</keyword>
<feature type="transmembrane region" description="Helical" evidence="2">
    <location>
        <begin position="108"/>
        <end position="128"/>
    </location>
</feature>
<organism evidence="5 6">
    <name type="scientific">Planctomyces bekefii</name>
    <dbReference type="NCBI Taxonomy" id="1653850"/>
    <lineage>
        <taxon>Bacteria</taxon>
        <taxon>Pseudomonadati</taxon>
        <taxon>Planctomycetota</taxon>
        <taxon>Planctomycetia</taxon>
        <taxon>Planctomycetales</taxon>
        <taxon>Planctomycetaceae</taxon>
        <taxon>Planctomyces</taxon>
    </lineage>
</organism>
<evidence type="ECO:0000313" key="6">
    <source>
        <dbReference type="Proteomes" id="UP000321083"/>
    </source>
</evidence>
<dbReference type="PANTHER" id="PTHR35889:SF3">
    <property type="entry name" value="F-BOX DOMAIN-CONTAINING PROTEIN"/>
    <property type="match status" value="1"/>
</dbReference>
<keyword evidence="6" id="KW-1185">Reference proteome</keyword>
<dbReference type="Pfam" id="PF07583">
    <property type="entry name" value="PSCyt2"/>
    <property type="match status" value="1"/>
</dbReference>
<evidence type="ECO:0000256" key="1">
    <source>
        <dbReference type="SAM" id="MobiDB-lite"/>
    </source>
</evidence>
<evidence type="ECO:0008006" key="7">
    <source>
        <dbReference type="Google" id="ProtNLM"/>
    </source>
</evidence>
<feature type="domain" description="DUF1553" evidence="4">
    <location>
        <begin position="456"/>
        <end position="681"/>
    </location>
</feature>
<sequence length="721" mass="78952">MTTQSVESVGQSPESDELLRLANLWCEGDLGDEQLQRLQQLLRGDGALLSLFVRYMQVHACLVWDAGRILVDPNQKLGLEAAAVACVSDPELLFVEPEPVRAPAVRRWLVAAGAVCCLLLAGVFGWLAGRQHDAAAVLVQAAPASVPSQQSPASDVAVSQAAEVERVPERAPLQLHGLSAGDLAGSSTGAGTVASPSDPERSPGAQDSLTDAAVIAEIDRLLERSWSENSVQPAVAANDYEWLRRTHLVLTGRISTQSEADDFVKSANPRKRQQLVSELAADAATAENLAELWTNLLIGRSNARKVDQDSLWSFLRDQFAGNRPWMETVGRLIAAEGRSDRQGETNFLLAHLNDQATPATAVTARLFLGRQVHCTQCHDHPFARERRQDEFWSLNAFFKQAVRERVQGPDSLPGSAVWSLRDDGREGMTFYENLRGQQKAVLPEFDGRVAESAGSRRAALARLLVEDDQLQVSRAMVNRVWAMFFGYGFTNPIDDIGPHNPASHPELFDYLTKSFAESGYDLRRLMSWVAMSRAFGLSSEQAESLAAVDDPQEGGMPLFSRIYPRPMGPEQVYDSLRTAIVSLSGRGDAGADGGGIRHRREWVEQFVRAWGTDDNEESLVFGSDISQALLMMNGRDLEQSIPQAAATAVNGAQGDGPAVAASLRHLALGTLNREPTEQEERVFRNRYRALARTMPAQDAMKTAAEDMLWAYLNSSEFVSVH</sequence>
<dbReference type="InterPro" id="IPR011444">
    <property type="entry name" value="DUF1549"/>
</dbReference>